<gene>
    <name evidence="2" type="ORF">FSP39_018810</name>
</gene>
<dbReference type="PROSITE" id="PS51457">
    <property type="entry name" value="BEN"/>
    <property type="match status" value="1"/>
</dbReference>
<evidence type="ECO:0000313" key="3">
    <source>
        <dbReference type="Proteomes" id="UP001186944"/>
    </source>
</evidence>
<dbReference type="Proteomes" id="UP001186944">
    <property type="component" value="Unassembled WGS sequence"/>
</dbReference>
<organism evidence="2 3">
    <name type="scientific">Pinctada imbricata</name>
    <name type="common">Atlantic pearl-oyster</name>
    <name type="synonym">Pinctada martensii</name>
    <dbReference type="NCBI Taxonomy" id="66713"/>
    <lineage>
        <taxon>Eukaryota</taxon>
        <taxon>Metazoa</taxon>
        <taxon>Spiralia</taxon>
        <taxon>Lophotrochozoa</taxon>
        <taxon>Mollusca</taxon>
        <taxon>Bivalvia</taxon>
        <taxon>Autobranchia</taxon>
        <taxon>Pteriomorphia</taxon>
        <taxon>Pterioida</taxon>
        <taxon>Pterioidea</taxon>
        <taxon>Pteriidae</taxon>
        <taxon>Pinctada</taxon>
    </lineage>
</organism>
<evidence type="ECO:0000259" key="1">
    <source>
        <dbReference type="PROSITE" id="PS51457"/>
    </source>
</evidence>
<dbReference type="GO" id="GO:0000183">
    <property type="term" value="P:rDNA heterochromatin formation"/>
    <property type="evidence" value="ECO:0007669"/>
    <property type="project" value="InterPro"/>
</dbReference>
<dbReference type="GO" id="GO:0000792">
    <property type="term" value="C:heterochromatin"/>
    <property type="evidence" value="ECO:0007669"/>
    <property type="project" value="InterPro"/>
</dbReference>
<dbReference type="PANTHER" id="PTHR28665:SF1">
    <property type="entry name" value="BEN DOMAIN-CONTAINING PROTEIN 3"/>
    <property type="match status" value="1"/>
</dbReference>
<dbReference type="Pfam" id="PF10523">
    <property type="entry name" value="BEN"/>
    <property type="match status" value="1"/>
</dbReference>
<dbReference type="InterPro" id="IPR018379">
    <property type="entry name" value="BEN_domain"/>
</dbReference>
<dbReference type="GO" id="GO:0000182">
    <property type="term" value="F:rDNA binding"/>
    <property type="evidence" value="ECO:0007669"/>
    <property type="project" value="TreeGrafter"/>
</dbReference>
<dbReference type="EMBL" id="VSWD01000005">
    <property type="protein sequence ID" value="KAK3103374.1"/>
    <property type="molecule type" value="Genomic_DNA"/>
</dbReference>
<dbReference type="InterPro" id="IPR033583">
    <property type="entry name" value="BEND3"/>
</dbReference>
<name>A0AA88YQ20_PINIB</name>
<evidence type="ECO:0000313" key="2">
    <source>
        <dbReference type="EMBL" id="KAK3103374.1"/>
    </source>
</evidence>
<comment type="caution">
    <text evidence="2">The sequence shown here is derived from an EMBL/GenBank/DDBJ whole genome shotgun (WGS) entry which is preliminary data.</text>
</comment>
<proteinExistence type="predicted"/>
<dbReference type="AlphaFoldDB" id="A0AA88YQ20"/>
<dbReference type="GO" id="GO:0000122">
    <property type="term" value="P:negative regulation of transcription by RNA polymerase II"/>
    <property type="evidence" value="ECO:0007669"/>
    <property type="project" value="TreeGrafter"/>
</dbReference>
<keyword evidence="3" id="KW-1185">Reference proteome</keyword>
<feature type="domain" description="BEN" evidence="1">
    <location>
        <begin position="131"/>
        <end position="233"/>
    </location>
</feature>
<reference evidence="2" key="1">
    <citation type="submission" date="2019-08" db="EMBL/GenBank/DDBJ databases">
        <title>The improved chromosome-level genome for the pearl oyster Pinctada fucata martensii using PacBio sequencing and Hi-C.</title>
        <authorList>
            <person name="Zheng Z."/>
        </authorList>
    </citation>
    <scope>NUCLEOTIDE SEQUENCE</scope>
    <source>
        <strain evidence="2">ZZ-2019</strain>
        <tissue evidence="2">Adductor muscle</tissue>
    </source>
</reference>
<accession>A0AA88YQ20</accession>
<protein>
    <recommendedName>
        <fullName evidence="1">BEN domain-containing protein</fullName>
    </recommendedName>
</protein>
<dbReference type="PANTHER" id="PTHR28665">
    <property type="entry name" value="BEN DOMAIN-CONTAINING PROTEIN 3"/>
    <property type="match status" value="1"/>
</dbReference>
<sequence>MKSVPSTLSVNTGATQRQTFIQSTSTAAKSTTPNATSADDVSVHSVISQDAILEEVTSVETNSRSTTKPTSTDGHIFSLLSKMDKKLSFLSKRVAAVEGTMGKDGEGPFSEYEQIYSEVDERPKSVNYSSIPDEYRLSMKELEAIDETTTGNAGNFALKLVKRFFPELYGPDNQRFEYNWLGSSIKKTLDPVRKNVIRYYVSCLYPEVNDERLFRKIVIHAVNEGLRRPLYKKSRLAKKESNVYRGNYQ</sequence>